<feature type="compositionally biased region" description="Low complexity" evidence="1">
    <location>
        <begin position="30"/>
        <end position="39"/>
    </location>
</feature>
<feature type="compositionally biased region" description="Basic and acidic residues" evidence="1">
    <location>
        <begin position="53"/>
        <end position="65"/>
    </location>
</feature>
<name>A0A1M6CEC6_9ACTN</name>
<evidence type="ECO:0000313" key="3">
    <source>
        <dbReference type="Proteomes" id="UP000184452"/>
    </source>
</evidence>
<evidence type="ECO:0000256" key="1">
    <source>
        <dbReference type="SAM" id="MobiDB-lite"/>
    </source>
</evidence>
<dbReference type="STRING" id="758803.SAMN05421803_101670"/>
<keyword evidence="3" id="KW-1185">Reference proteome</keyword>
<protein>
    <submittedName>
        <fullName evidence="2">Uncharacterized protein</fullName>
    </submittedName>
</protein>
<dbReference type="Proteomes" id="UP000184452">
    <property type="component" value="Unassembled WGS sequence"/>
</dbReference>
<evidence type="ECO:0000313" key="2">
    <source>
        <dbReference type="EMBL" id="SHI59048.1"/>
    </source>
</evidence>
<feature type="region of interest" description="Disordered" evidence="1">
    <location>
        <begin position="1"/>
        <end position="65"/>
    </location>
</feature>
<dbReference type="AlphaFoldDB" id="A0A1M6CEC6"/>
<gene>
    <name evidence="2" type="ORF">SAMN05421803_101670</name>
</gene>
<reference evidence="2 3" key="1">
    <citation type="submission" date="2016-11" db="EMBL/GenBank/DDBJ databases">
        <authorList>
            <person name="Jaros S."/>
            <person name="Januszkiewicz K."/>
            <person name="Wedrychowicz H."/>
        </authorList>
    </citation>
    <scope>NUCLEOTIDE SEQUENCE [LARGE SCALE GENOMIC DNA]</scope>
    <source>
        <strain evidence="2 3">CGMCC 4.5723</strain>
    </source>
</reference>
<accession>A0A1M6CEC6</accession>
<sequence>MNTSAVLPRARGADPAGSGVRAAAARRARAGNPVGPAAGHGRTAAPEGPPVDRFPDVEDGVHRTR</sequence>
<organism evidence="2 3">
    <name type="scientific">Nocardiopsis flavescens</name>
    <dbReference type="NCBI Taxonomy" id="758803"/>
    <lineage>
        <taxon>Bacteria</taxon>
        <taxon>Bacillati</taxon>
        <taxon>Actinomycetota</taxon>
        <taxon>Actinomycetes</taxon>
        <taxon>Streptosporangiales</taxon>
        <taxon>Nocardiopsidaceae</taxon>
        <taxon>Nocardiopsis</taxon>
    </lineage>
</organism>
<proteinExistence type="predicted"/>
<dbReference type="EMBL" id="FQZK01000001">
    <property type="protein sequence ID" value="SHI59048.1"/>
    <property type="molecule type" value="Genomic_DNA"/>
</dbReference>
<feature type="compositionally biased region" description="Low complexity" evidence="1">
    <location>
        <begin position="13"/>
        <end position="23"/>
    </location>
</feature>